<feature type="region of interest" description="Disordered" evidence="1">
    <location>
        <begin position="1"/>
        <end position="52"/>
    </location>
</feature>
<proteinExistence type="predicted"/>
<reference evidence="3" key="2">
    <citation type="journal article" date="2008" name="Nucleic Acids Res.">
        <title>The rice annotation project database (RAP-DB): 2008 update.</title>
        <authorList>
            <consortium name="The rice annotation project (RAP)"/>
        </authorList>
    </citation>
    <scope>GENOME REANNOTATION</scope>
    <source>
        <strain evidence="3">cv. Nipponbare</strain>
    </source>
</reference>
<organism evidence="2 3">
    <name type="scientific">Oryza sativa subsp. japonica</name>
    <name type="common">Rice</name>
    <dbReference type="NCBI Taxonomy" id="39947"/>
    <lineage>
        <taxon>Eukaryota</taxon>
        <taxon>Viridiplantae</taxon>
        <taxon>Streptophyta</taxon>
        <taxon>Embryophyta</taxon>
        <taxon>Tracheophyta</taxon>
        <taxon>Spermatophyta</taxon>
        <taxon>Magnoliopsida</taxon>
        <taxon>Liliopsida</taxon>
        <taxon>Poales</taxon>
        <taxon>Poaceae</taxon>
        <taxon>BOP clade</taxon>
        <taxon>Oryzoideae</taxon>
        <taxon>Oryzeae</taxon>
        <taxon>Oryzinae</taxon>
        <taxon>Oryza</taxon>
        <taxon>Oryza sativa</taxon>
    </lineage>
</organism>
<sequence length="52" mass="5623">MPEKQAPKPAAVAAPQRERGGRGAAADGVHEREAGDRPAKAQWMDGWRREDG</sequence>
<dbReference type="Proteomes" id="UP000000763">
    <property type="component" value="Chromosome 10"/>
</dbReference>
<accession>Q9AV19</accession>
<protein>
    <submittedName>
        <fullName evidence="2">Uncharacterized protein</fullName>
    </submittedName>
</protein>
<name>Q9AV19_ORYSJ</name>
<evidence type="ECO:0000313" key="2">
    <source>
        <dbReference type="EMBL" id="AAK15444.1"/>
    </source>
</evidence>
<dbReference type="EMBL" id="AC037426">
    <property type="protein sequence ID" value="AAK15444.1"/>
    <property type="molecule type" value="Genomic_DNA"/>
</dbReference>
<reference evidence="3" key="1">
    <citation type="journal article" date="2005" name="Nature">
        <title>The map-based sequence of the rice genome.</title>
        <authorList>
            <consortium name="International rice genome sequencing project (IRGSP)"/>
            <person name="Matsumoto T."/>
            <person name="Wu J."/>
            <person name="Kanamori H."/>
            <person name="Katayose Y."/>
            <person name="Fujisawa M."/>
            <person name="Namiki N."/>
            <person name="Mizuno H."/>
            <person name="Yamamoto K."/>
            <person name="Antonio B.A."/>
            <person name="Baba T."/>
            <person name="Sakata K."/>
            <person name="Nagamura Y."/>
            <person name="Aoki H."/>
            <person name="Arikawa K."/>
            <person name="Arita K."/>
            <person name="Bito T."/>
            <person name="Chiden Y."/>
            <person name="Fujitsuka N."/>
            <person name="Fukunaka R."/>
            <person name="Hamada M."/>
            <person name="Harada C."/>
            <person name="Hayashi A."/>
            <person name="Hijishita S."/>
            <person name="Honda M."/>
            <person name="Hosokawa S."/>
            <person name="Ichikawa Y."/>
            <person name="Idonuma A."/>
            <person name="Iijima M."/>
            <person name="Ikeda M."/>
            <person name="Ikeno M."/>
            <person name="Ito K."/>
            <person name="Ito S."/>
            <person name="Ito T."/>
            <person name="Ito Y."/>
            <person name="Ito Y."/>
            <person name="Iwabuchi A."/>
            <person name="Kamiya K."/>
            <person name="Karasawa W."/>
            <person name="Kurita K."/>
            <person name="Katagiri S."/>
            <person name="Kikuta A."/>
            <person name="Kobayashi H."/>
            <person name="Kobayashi N."/>
            <person name="Machita K."/>
            <person name="Maehara T."/>
            <person name="Masukawa M."/>
            <person name="Mizubayashi T."/>
            <person name="Mukai Y."/>
            <person name="Nagasaki H."/>
            <person name="Nagata Y."/>
            <person name="Naito S."/>
            <person name="Nakashima M."/>
            <person name="Nakama Y."/>
            <person name="Nakamichi Y."/>
            <person name="Nakamura M."/>
            <person name="Meguro A."/>
            <person name="Negishi M."/>
            <person name="Ohta I."/>
            <person name="Ohta T."/>
            <person name="Okamoto M."/>
            <person name="Ono N."/>
            <person name="Saji S."/>
            <person name="Sakaguchi M."/>
            <person name="Sakai K."/>
            <person name="Shibata M."/>
            <person name="Shimokawa T."/>
            <person name="Song J."/>
            <person name="Takazaki Y."/>
            <person name="Terasawa K."/>
            <person name="Tsugane M."/>
            <person name="Tsuji K."/>
            <person name="Ueda S."/>
            <person name="Waki K."/>
            <person name="Yamagata H."/>
            <person name="Yamamoto M."/>
            <person name="Yamamoto S."/>
            <person name="Yamane H."/>
            <person name="Yoshiki S."/>
            <person name="Yoshihara R."/>
            <person name="Yukawa K."/>
            <person name="Zhong H."/>
            <person name="Yano M."/>
            <person name="Yuan Q."/>
            <person name="Ouyang S."/>
            <person name="Liu J."/>
            <person name="Jones K.M."/>
            <person name="Gansberger K."/>
            <person name="Moffat K."/>
            <person name="Hill J."/>
            <person name="Bera J."/>
            <person name="Fadrosh D."/>
            <person name="Jin S."/>
            <person name="Johri S."/>
            <person name="Kim M."/>
            <person name="Overton L."/>
            <person name="Reardon M."/>
            <person name="Tsitrin T."/>
            <person name="Vuong H."/>
            <person name="Weaver B."/>
            <person name="Ciecko A."/>
            <person name="Tallon L."/>
            <person name="Jackson J."/>
            <person name="Pai G."/>
            <person name="Aken S.V."/>
            <person name="Utterback T."/>
            <person name="Reidmuller S."/>
            <person name="Feldblyum T."/>
            <person name="Hsiao J."/>
            <person name="Zismann V."/>
            <person name="Iobst S."/>
            <person name="de Vazeille A.R."/>
            <person name="Buell C.R."/>
            <person name="Ying K."/>
            <person name="Li Y."/>
            <person name="Lu T."/>
            <person name="Huang Y."/>
            <person name="Zhao Q."/>
            <person name="Feng Q."/>
            <person name="Zhang L."/>
            <person name="Zhu J."/>
            <person name="Weng Q."/>
            <person name="Mu J."/>
            <person name="Lu Y."/>
            <person name="Fan D."/>
            <person name="Liu Y."/>
            <person name="Guan J."/>
            <person name="Zhang Y."/>
            <person name="Yu S."/>
            <person name="Liu X."/>
            <person name="Zhang Y."/>
            <person name="Hong G."/>
            <person name="Han B."/>
            <person name="Choisne N."/>
            <person name="Demange N."/>
            <person name="Orjeda G."/>
            <person name="Samain S."/>
            <person name="Cattolico L."/>
            <person name="Pelletier E."/>
            <person name="Couloux A."/>
            <person name="Segurens B."/>
            <person name="Wincker P."/>
            <person name="D'Hont A."/>
            <person name="Scarpelli C."/>
            <person name="Weissenbach J."/>
            <person name="Salanoubat M."/>
            <person name="Quetier F."/>
            <person name="Yu Y."/>
            <person name="Kim H.R."/>
            <person name="Rambo T."/>
            <person name="Currie J."/>
            <person name="Collura K."/>
            <person name="Luo M."/>
            <person name="Yang T."/>
            <person name="Ammiraju J.S.S."/>
            <person name="Engler F."/>
            <person name="Soderlund C."/>
            <person name="Wing R.A."/>
            <person name="Palmer L.E."/>
            <person name="de la Bastide M."/>
            <person name="Spiegel L."/>
            <person name="Nascimento L."/>
            <person name="Zutavern T."/>
            <person name="O'Shaughnessy A."/>
            <person name="Dike S."/>
            <person name="Dedhia N."/>
            <person name="Preston R."/>
            <person name="Balija V."/>
            <person name="McCombie W.R."/>
            <person name="Chow T."/>
            <person name="Chen H."/>
            <person name="Chung M."/>
            <person name="Chen C."/>
            <person name="Shaw J."/>
            <person name="Wu H."/>
            <person name="Hsiao K."/>
            <person name="Chao Y."/>
            <person name="Chu M."/>
            <person name="Cheng C."/>
            <person name="Hour A."/>
            <person name="Lee P."/>
            <person name="Lin S."/>
            <person name="Lin Y."/>
            <person name="Liou J."/>
            <person name="Liu S."/>
            <person name="Hsing Y."/>
            <person name="Raghuvanshi S."/>
            <person name="Mohanty A."/>
            <person name="Bharti A.K."/>
            <person name="Gaur A."/>
            <person name="Gupta V."/>
            <person name="Kumar D."/>
            <person name="Ravi V."/>
            <person name="Vij S."/>
            <person name="Kapur A."/>
            <person name="Khurana P."/>
            <person name="Khurana P."/>
            <person name="Khurana J.P."/>
            <person name="Tyagi A.K."/>
            <person name="Gaikwad K."/>
            <person name="Singh A."/>
            <person name="Dalal V."/>
            <person name="Srivastava S."/>
            <person name="Dixit A."/>
            <person name="Pal A.K."/>
            <person name="Ghazi I.A."/>
            <person name="Yadav M."/>
            <person name="Pandit A."/>
            <person name="Bhargava A."/>
            <person name="Sureshbabu K."/>
            <person name="Batra K."/>
            <person name="Sharma T.R."/>
            <person name="Mohapatra T."/>
            <person name="Singh N.K."/>
            <person name="Messing J."/>
            <person name="Nelson A.B."/>
            <person name="Fuks G."/>
            <person name="Kavchok S."/>
            <person name="Keizer G."/>
            <person name="Linton E."/>
            <person name="Llaca V."/>
            <person name="Song R."/>
            <person name="Tanyolac B."/>
            <person name="Young S."/>
            <person name="Ho-Il K."/>
            <person name="Hahn J.H."/>
            <person name="Sangsakoo G."/>
            <person name="Vanavichit A."/>
            <person name="de Mattos Luiz.A.T."/>
            <person name="Zimmer P.D."/>
            <person name="Malone G."/>
            <person name="Dellagostin O."/>
            <person name="de Oliveira A.C."/>
            <person name="Bevan M."/>
            <person name="Bancroft I."/>
            <person name="Minx P."/>
            <person name="Cordum H."/>
            <person name="Wilson R."/>
            <person name="Cheng Z."/>
            <person name="Jin W."/>
            <person name="Jiang J."/>
            <person name="Leong S.A."/>
            <person name="Iwama H."/>
            <person name="Gojobori T."/>
            <person name="Itoh T."/>
            <person name="Niimura Y."/>
            <person name="Fujii Y."/>
            <person name="Habara T."/>
            <person name="Sakai H."/>
            <person name="Sato Y."/>
            <person name="Wilson G."/>
            <person name="Kumar K."/>
            <person name="McCouch S."/>
            <person name="Juretic N."/>
            <person name="Hoen D."/>
            <person name="Wright S."/>
            <person name="Bruskiewich R."/>
            <person name="Bureau T."/>
            <person name="Miyao A."/>
            <person name="Hirochika H."/>
            <person name="Nishikawa T."/>
            <person name="Kadowaki K."/>
            <person name="Sugiura M."/>
            <person name="Burr B."/>
            <person name="Sasaki T."/>
        </authorList>
    </citation>
    <scope>NUCLEOTIDE SEQUENCE [LARGE SCALE GENOMIC DNA]</scope>
    <source>
        <strain evidence="3">cv. Nipponbare</strain>
    </source>
</reference>
<feature type="compositionally biased region" description="Basic and acidic residues" evidence="1">
    <location>
        <begin position="28"/>
        <end position="39"/>
    </location>
</feature>
<gene>
    <name evidence="2" type="primary">OSJNBb0014I11.4</name>
</gene>
<evidence type="ECO:0000313" key="3">
    <source>
        <dbReference type="Proteomes" id="UP000000763"/>
    </source>
</evidence>
<dbReference type="AlphaFoldDB" id="Q9AV19"/>
<evidence type="ECO:0000256" key="1">
    <source>
        <dbReference type="SAM" id="MobiDB-lite"/>
    </source>
</evidence>